<feature type="transmembrane region" description="Helical" evidence="5">
    <location>
        <begin position="298"/>
        <end position="314"/>
    </location>
</feature>
<feature type="transmembrane region" description="Helical" evidence="5">
    <location>
        <begin position="320"/>
        <end position="338"/>
    </location>
</feature>
<keyword evidence="8" id="KW-1185">Reference proteome</keyword>
<accession>A0A9X3YMA7</accession>
<organism evidence="7 8">
    <name type="scientific">Tahibacter soli</name>
    <dbReference type="NCBI Taxonomy" id="2983605"/>
    <lineage>
        <taxon>Bacteria</taxon>
        <taxon>Pseudomonadati</taxon>
        <taxon>Pseudomonadota</taxon>
        <taxon>Gammaproteobacteria</taxon>
        <taxon>Lysobacterales</taxon>
        <taxon>Rhodanobacteraceae</taxon>
        <taxon>Tahibacter</taxon>
    </lineage>
</organism>
<feature type="transmembrane region" description="Helical" evidence="5">
    <location>
        <begin position="171"/>
        <end position="191"/>
    </location>
</feature>
<dbReference type="AlphaFoldDB" id="A0A9X3YMA7"/>
<gene>
    <name evidence="7" type="ORF">OD750_021030</name>
</gene>
<dbReference type="GO" id="GO:0140359">
    <property type="term" value="F:ABC-type transporter activity"/>
    <property type="evidence" value="ECO:0007669"/>
    <property type="project" value="InterPro"/>
</dbReference>
<evidence type="ECO:0000259" key="6">
    <source>
        <dbReference type="Pfam" id="PF12698"/>
    </source>
</evidence>
<feature type="transmembrane region" description="Helical" evidence="5">
    <location>
        <begin position="21"/>
        <end position="40"/>
    </location>
</feature>
<reference evidence="7" key="1">
    <citation type="submission" date="2023-02" db="EMBL/GenBank/DDBJ databases">
        <title>Tahibacter soli sp. nov. isolated from soil.</title>
        <authorList>
            <person name="Baek J.H."/>
            <person name="Lee J.K."/>
            <person name="Choi D.G."/>
            <person name="Jeon C.O."/>
        </authorList>
    </citation>
    <scope>NUCLEOTIDE SEQUENCE</scope>
    <source>
        <strain evidence="7">BL</strain>
    </source>
</reference>
<feature type="transmembrane region" description="Helical" evidence="5">
    <location>
        <begin position="265"/>
        <end position="286"/>
    </location>
</feature>
<keyword evidence="2 5" id="KW-0812">Transmembrane</keyword>
<evidence type="ECO:0000256" key="2">
    <source>
        <dbReference type="ARBA" id="ARBA00022692"/>
    </source>
</evidence>
<evidence type="ECO:0000313" key="7">
    <source>
        <dbReference type="EMBL" id="MDC8015036.1"/>
    </source>
</evidence>
<sequence length="414" mass="44185">MNGFKQRFLVARFEFLRQFTLRGDLIGLALVALVIAIKLGGQSLMESAGRAQTATIAIAAPRDALPNDASGRIAFVPLPQPEAAWRDALASGAIDGAIVPQADGTFLANVEKNPSWVAAAKKALTDWNRGRELAKLGMAEQQYKALGEPAKLDVRRTDGRRVFDDQATRSFSILLTVLSLVACASGCGLMFQTITGEKNHRVSEVVLSCIPAQVWIDGKVAAITLIGLKTILLYLFYITIGAAVLTERSGIVGSTGLLSFTTVAWVALFSLAGLVLWNSFFAAAAATASGDYGSARRTLILFPMIFYIVCFVGVDNPENWFMQTLSFFPFSAAIAMPLRIVHGVVPLWQVLASLATLVAGAVAMRALAGAIFRTGMLLYGKSPSMFALARHLVFGPRAPAPVAIVPEPRGEGAP</sequence>
<feature type="domain" description="ABC-2 type transporter transmembrane" evidence="6">
    <location>
        <begin position="111"/>
        <end position="368"/>
    </location>
</feature>
<comment type="subcellular location">
    <subcellularLocation>
        <location evidence="1">Membrane</location>
        <topology evidence="1">Multi-pass membrane protein</topology>
    </subcellularLocation>
</comment>
<dbReference type="RefSeq" id="WP_263542291.1">
    <property type="nucleotide sequence ID" value="NZ_JAOVZO020000019.1"/>
</dbReference>
<evidence type="ECO:0000256" key="1">
    <source>
        <dbReference type="ARBA" id="ARBA00004141"/>
    </source>
</evidence>
<keyword evidence="3 5" id="KW-1133">Transmembrane helix</keyword>
<evidence type="ECO:0000256" key="4">
    <source>
        <dbReference type="ARBA" id="ARBA00023136"/>
    </source>
</evidence>
<dbReference type="InterPro" id="IPR013525">
    <property type="entry name" value="ABC2_TM"/>
</dbReference>
<feature type="transmembrane region" description="Helical" evidence="5">
    <location>
        <begin position="350"/>
        <end position="372"/>
    </location>
</feature>
<proteinExistence type="predicted"/>
<protein>
    <submittedName>
        <fullName evidence="7">ABC transporter permease</fullName>
    </submittedName>
</protein>
<evidence type="ECO:0000256" key="5">
    <source>
        <dbReference type="SAM" id="Phobius"/>
    </source>
</evidence>
<evidence type="ECO:0000313" key="8">
    <source>
        <dbReference type="Proteomes" id="UP001139971"/>
    </source>
</evidence>
<feature type="transmembrane region" description="Helical" evidence="5">
    <location>
        <begin position="220"/>
        <end position="245"/>
    </location>
</feature>
<comment type="caution">
    <text evidence="7">The sequence shown here is derived from an EMBL/GenBank/DDBJ whole genome shotgun (WGS) entry which is preliminary data.</text>
</comment>
<dbReference type="Proteomes" id="UP001139971">
    <property type="component" value="Unassembled WGS sequence"/>
</dbReference>
<evidence type="ECO:0000256" key="3">
    <source>
        <dbReference type="ARBA" id="ARBA00022989"/>
    </source>
</evidence>
<dbReference type="GO" id="GO:0016020">
    <property type="term" value="C:membrane"/>
    <property type="evidence" value="ECO:0007669"/>
    <property type="project" value="UniProtKB-SubCell"/>
</dbReference>
<dbReference type="Pfam" id="PF12698">
    <property type="entry name" value="ABC2_membrane_3"/>
    <property type="match status" value="1"/>
</dbReference>
<name>A0A9X3YMA7_9GAMM</name>
<keyword evidence="4 5" id="KW-0472">Membrane</keyword>
<dbReference type="EMBL" id="JAOVZO020000019">
    <property type="protein sequence ID" value="MDC8015036.1"/>
    <property type="molecule type" value="Genomic_DNA"/>
</dbReference>